<evidence type="ECO:0000256" key="1">
    <source>
        <dbReference type="SAM" id="Phobius"/>
    </source>
</evidence>
<accession>A0A5B8Z6M1</accession>
<proteinExistence type="predicted"/>
<organism evidence="2 3">
    <name type="scientific">Cytobacillus dafuensis</name>
    <name type="common">Bacillus dafuensis</name>
    <dbReference type="NCBI Taxonomy" id="1742359"/>
    <lineage>
        <taxon>Bacteria</taxon>
        <taxon>Bacillati</taxon>
        <taxon>Bacillota</taxon>
        <taxon>Bacilli</taxon>
        <taxon>Bacillales</taxon>
        <taxon>Bacillaceae</taxon>
        <taxon>Cytobacillus</taxon>
    </lineage>
</organism>
<dbReference type="OrthoDB" id="2731768at2"/>
<dbReference type="KEGG" id="bda:FSZ17_07140"/>
<evidence type="ECO:0000313" key="3">
    <source>
        <dbReference type="Proteomes" id="UP000321555"/>
    </source>
</evidence>
<protein>
    <recommendedName>
        <fullName evidence="4">SLH domain-containing protein</fullName>
    </recommendedName>
</protein>
<dbReference type="STRING" id="1742359.GCA_001439625_04038"/>
<sequence>MKRLLIFLAILLYFIVPFQVDAHVTNEKNLYEDIEQSEAVEEIMFLRSMNAISPEEGVNLFRPQEMLTRETLAVWALNFSMNTNSGDNHSDTKNLSPEKAVEEGLIDNLQGNATLEDVNKAYFKGTLNITMNKEITREEFSIFMGEHFLTKVDGRNILERSGLSVGPSGTIDHADSSSKSEVGVLSIDGKEYMLSHHPKIINGPSDVESMDNFNISESYTRKNDKGEDVIEVIKMAEGEEEKEKVNKVEVVSASETVSKEDTEEKTNESLYLLFLSVPLIVICLWLLFKPNSKKI</sequence>
<keyword evidence="3" id="KW-1185">Reference proteome</keyword>
<gene>
    <name evidence="2" type="ORF">FSZ17_07140</name>
</gene>
<reference evidence="3" key="1">
    <citation type="submission" date="2019-08" db="EMBL/GenBank/DDBJ databases">
        <authorList>
            <person name="Zheng X."/>
        </authorList>
    </citation>
    <scope>NUCLEOTIDE SEQUENCE [LARGE SCALE GENOMIC DNA]</scope>
    <source>
        <strain evidence="3">FJAT-25496</strain>
    </source>
</reference>
<dbReference type="Proteomes" id="UP000321555">
    <property type="component" value="Chromosome"/>
</dbReference>
<dbReference type="RefSeq" id="WP_057774783.1">
    <property type="nucleotide sequence ID" value="NZ_CP042593.1"/>
</dbReference>
<feature type="transmembrane region" description="Helical" evidence="1">
    <location>
        <begin position="270"/>
        <end position="288"/>
    </location>
</feature>
<keyword evidence="1" id="KW-0812">Transmembrane</keyword>
<dbReference type="EMBL" id="CP042593">
    <property type="protein sequence ID" value="QED47036.1"/>
    <property type="molecule type" value="Genomic_DNA"/>
</dbReference>
<keyword evidence="1" id="KW-1133">Transmembrane helix</keyword>
<keyword evidence="1" id="KW-0472">Membrane</keyword>
<evidence type="ECO:0008006" key="4">
    <source>
        <dbReference type="Google" id="ProtNLM"/>
    </source>
</evidence>
<dbReference type="AlphaFoldDB" id="A0A5B8Z6M1"/>
<evidence type="ECO:0000313" key="2">
    <source>
        <dbReference type="EMBL" id="QED47036.1"/>
    </source>
</evidence>
<name>A0A5B8Z6M1_CYTDA</name>